<accession>A0ABM6AR81</accession>
<dbReference type="NCBIfam" id="NF047534">
    <property type="entry name" value="lipo_BTA121_dup"/>
    <property type="match status" value="5"/>
</dbReference>
<gene>
    <name evidence="1" type="ORF">AXX13_A0795</name>
</gene>
<evidence type="ECO:0000313" key="2">
    <source>
        <dbReference type="Proteomes" id="UP000078430"/>
    </source>
</evidence>
<name>A0ABM6AR81_BORHE</name>
<evidence type="ECO:0000313" key="1">
    <source>
        <dbReference type="EMBL" id="ANA43799.1"/>
    </source>
</evidence>
<reference evidence="1 2" key="1">
    <citation type="journal article" date="2013" name="J. Bacteriol.">
        <title>Large linear plasmids of Borrelia species that cause relapsing fever.</title>
        <authorList>
            <person name="Miller S.C."/>
            <person name="Porcella S.F."/>
            <person name="Raffel S.J."/>
            <person name="Schwan T.G."/>
            <person name="Barbour A.G."/>
        </authorList>
    </citation>
    <scope>NUCLEOTIDE SEQUENCE [LARGE SCALE GENOMIC DNA]</scope>
    <source>
        <strain evidence="1 2">HS1</strain>
    </source>
</reference>
<dbReference type="EMBL" id="CP014350">
    <property type="protein sequence ID" value="ANA43799.1"/>
    <property type="molecule type" value="Genomic_DNA"/>
</dbReference>
<organism evidence="1 2">
    <name type="scientific">Borrelia hermsii HS1</name>
    <dbReference type="NCBI Taxonomy" id="1867252"/>
    <lineage>
        <taxon>Bacteria</taxon>
        <taxon>Pseudomonadati</taxon>
        <taxon>Spirochaetota</taxon>
        <taxon>Spirochaetia</taxon>
        <taxon>Spirochaetales</taxon>
        <taxon>Borreliaceae</taxon>
        <taxon>Borrelia</taxon>
    </lineage>
</organism>
<dbReference type="Proteomes" id="UP000078430">
    <property type="component" value="Plasmid megaplasmid"/>
</dbReference>
<dbReference type="RefSeq" id="WP_020732494.1">
    <property type="nucleotide sequence ID" value="NZ_CP014350.1"/>
</dbReference>
<sequence>MAKKRHHNFLLLLLVISCNLKPKEDALLKRSLIVKTPFQVIRGPLVGNVGGAILPLKKHEEEDSDKDEVDAVDESMKDRINKLKDKFGTFPKGEKVFRRIRTIVTSPDIPGAKTYTTAEFCSFLESLNDASINGIVEPLREILEVKDEILRVMGDIKAKESIKNLIDEIKLKDKEYGEALKGAFNNPKIEDVLVGMRDSVSKYKAEFTKIKADVEKVLELEKALIYEQVVEKGEKIYDRLSGNERAVIEYIRDALTDPSIETSGDRAYTDDEFYHFLGSLSDVDIRNFTAHMKLKEQDEALRAIEIADVKTESLRATLKAELELKAKECKSVLRRLCRKPIDKERGNIIIEGFNKYEAGIARIKTTAEEFVRFENLYASLPDDKRAVIEYIRSVVTDPGIGSDKGYKTYSDPEFALLLVKLGINKIETVISHYLTVASGKAATKAIIDGVRGGTLRGEFEGRFDLNCQEYELALKGKFSTPELLGLSFESKYVEEFIKIKADAEKAIRGENLYLSLQDNEREVVDYMQSVMFDPSIRGHLIKSTCTELKFYHLLSNWDIVRLREIIGIHLDILKLQEQTLNTIGNIKRKASKRDWQHDFDNAKYTYLCALKDSLIGPGPLRDYSGFKKFDFDDIIFDAESVIKYENLYAALSDEELGAIEHIRSVVTDPNIRDSEGNAYSEDYTYTEFEGFLDALDVIKVRDIARVYLDICSARDDALRAIGNVTREDSKQELKRKFDDYNKIYLSDMKFFIIDSDSDSMYEKIMDVNYKSRHVDAFNAIKNEAISLP</sequence>
<protein>
    <submittedName>
        <fullName evidence="1">Mrl-type protein</fullName>
    </submittedName>
</protein>
<dbReference type="PROSITE" id="PS51257">
    <property type="entry name" value="PROKAR_LIPOPROTEIN"/>
    <property type="match status" value="1"/>
</dbReference>
<keyword evidence="2" id="KW-1185">Reference proteome</keyword>
<geneLocation type="plasmid" evidence="1 2">
    <name>megaplasmid</name>
</geneLocation>
<proteinExistence type="predicted"/>
<keyword evidence="1" id="KW-0614">Plasmid</keyword>
<reference evidence="1 2" key="2">
    <citation type="journal article" date="2016" name="Genome Announc.">
        <title>Chromosome and Plasmids of the Tick-Borne Relapsing Fever Agent Borrelia hermsii.</title>
        <authorList>
            <person name="Barbour A.G."/>
        </authorList>
    </citation>
    <scope>NUCLEOTIDE SEQUENCE [LARGE SCALE GENOMIC DNA]</scope>
    <source>
        <strain evidence="1 2">HS1</strain>
    </source>
</reference>